<evidence type="ECO:0000313" key="2">
    <source>
        <dbReference type="EMBL" id="VUX09049.1"/>
    </source>
</evidence>
<name>A0A564SP24_9FIRM</name>
<dbReference type="EMBL" id="CABHMY010000100">
    <property type="protein sequence ID" value="VUX09049.1"/>
    <property type="molecule type" value="Genomic_DNA"/>
</dbReference>
<evidence type="ECO:0000256" key="1">
    <source>
        <dbReference type="SAM" id="Phobius"/>
    </source>
</evidence>
<organism evidence="2 3">
    <name type="scientific">Faecalibacterium prausnitzii</name>
    <dbReference type="NCBI Taxonomy" id="853"/>
    <lineage>
        <taxon>Bacteria</taxon>
        <taxon>Bacillati</taxon>
        <taxon>Bacillota</taxon>
        <taxon>Clostridia</taxon>
        <taxon>Eubacteriales</taxon>
        <taxon>Oscillospiraceae</taxon>
        <taxon>Faecalibacterium</taxon>
    </lineage>
</organism>
<protein>
    <submittedName>
        <fullName evidence="2">Uncharacterized protein</fullName>
    </submittedName>
</protein>
<dbReference type="AlphaFoldDB" id="A0A564SP24"/>
<dbReference type="Proteomes" id="UP000406184">
    <property type="component" value="Unassembled WGS sequence"/>
</dbReference>
<accession>A0A564SP24</accession>
<proteinExistence type="predicted"/>
<reference evidence="2 3" key="1">
    <citation type="submission" date="2019-07" db="EMBL/GenBank/DDBJ databases">
        <authorList>
            <person name="Hibberd C M."/>
            <person name="Gehrig L. J."/>
            <person name="Chang H.-W."/>
            <person name="Venkatesh S."/>
        </authorList>
    </citation>
    <scope>NUCLEOTIDE SEQUENCE [LARGE SCALE GENOMIC DNA]</scope>
    <source>
        <strain evidence="2">Faecalibacterium_prausnitzii_JG_BgPS064</strain>
    </source>
</reference>
<feature type="transmembrane region" description="Helical" evidence="1">
    <location>
        <begin position="6"/>
        <end position="28"/>
    </location>
</feature>
<evidence type="ECO:0000313" key="3">
    <source>
        <dbReference type="Proteomes" id="UP000406184"/>
    </source>
</evidence>
<keyword evidence="3" id="KW-1185">Reference proteome</keyword>
<keyword evidence="1" id="KW-1133">Transmembrane helix</keyword>
<keyword evidence="1" id="KW-0812">Transmembrane</keyword>
<gene>
    <name evidence="2" type="ORF">FPPS064S07_00571</name>
</gene>
<keyword evidence="1" id="KW-0472">Membrane</keyword>
<sequence length="33" mass="3833">MTFEQVVLLLTLLGGAIYITFEISWTIFNNKKK</sequence>